<dbReference type="RefSeq" id="WP_123744644.1">
    <property type="nucleotide sequence ID" value="NZ_RJKM01000001.1"/>
</dbReference>
<dbReference type="Pfam" id="PF12728">
    <property type="entry name" value="HTH_17"/>
    <property type="match status" value="1"/>
</dbReference>
<comment type="caution">
    <text evidence="2">The sequence shown here is derived from an EMBL/GenBank/DDBJ whole genome shotgun (WGS) entry which is preliminary data.</text>
</comment>
<sequence length="100" mass="11040">MSTDRRNAEIAELIARLTVLMTAQPAVEVPAQRPMPTRVLLTVEEAAERLRIGKTKAYSLVKSGDLESVLIGRLRRIHVDAIDHYAARLVAEQNSTHPAA</sequence>
<evidence type="ECO:0000259" key="1">
    <source>
        <dbReference type="Pfam" id="PF12728"/>
    </source>
</evidence>
<dbReference type="AlphaFoldDB" id="A0A3N1H985"/>
<dbReference type="NCBIfam" id="TIGR01764">
    <property type="entry name" value="excise"/>
    <property type="match status" value="1"/>
</dbReference>
<evidence type="ECO:0000313" key="2">
    <source>
        <dbReference type="EMBL" id="ROP39097.1"/>
    </source>
</evidence>
<feature type="domain" description="Helix-turn-helix" evidence="1">
    <location>
        <begin position="40"/>
        <end position="88"/>
    </location>
</feature>
<dbReference type="InterPro" id="IPR010093">
    <property type="entry name" value="SinI_DNA-bd"/>
</dbReference>
<name>A0A3N1H985_9PSEU</name>
<dbReference type="GO" id="GO:0003677">
    <property type="term" value="F:DNA binding"/>
    <property type="evidence" value="ECO:0007669"/>
    <property type="project" value="InterPro"/>
</dbReference>
<proteinExistence type="predicted"/>
<organism evidence="2 3">
    <name type="scientific">Saccharothrix texasensis</name>
    <dbReference type="NCBI Taxonomy" id="103734"/>
    <lineage>
        <taxon>Bacteria</taxon>
        <taxon>Bacillati</taxon>
        <taxon>Actinomycetota</taxon>
        <taxon>Actinomycetes</taxon>
        <taxon>Pseudonocardiales</taxon>
        <taxon>Pseudonocardiaceae</taxon>
        <taxon>Saccharothrix</taxon>
    </lineage>
</organism>
<keyword evidence="3" id="KW-1185">Reference proteome</keyword>
<evidence type="ECO:0000313" key="3">
    <source>
        <dbReference type="Proteomes" id="UP000268727"/>
    </source>
</evidence>
<accession>A0A3N1H985</accession>
<gene>
    <name evidence="2" type="ORF">EDD40_4471</name>
</gene>
<reference evidence="2 3" key="1">
    <citation type="submission" date="2018-11" db="EMBL/GenBank/DDBJ databases">
        <title>Sequencing the genomes of 1000 actinobacteria strains.</title>
        <authorList>
            <person name="Klenk H.-P."/>
        </authorList>
    </citation>
    <scope>NUCLEOTIDE SEQUENCE [LARGE SCALE GENOMIC DNA]</scope>
    <source>
        <strain evidence="2 3">DSM 44231</strain>
    </source>
</reference>
<dbReference type="Proteomes" id="UP000268727">
    <property type="component" value="Unassembled WGS sequence"/>
</dbReference>
<dbReference type="InterPro" id="IPR041657">
    <property type="entry name" value="HTH_17"/>
</dbReference>
<protein>
    <submittedName>
        <fullName evidence="2">Excisionase family DNA binding protein</fullName>
    </submittedName>
</protein>
<dbReference type="EMBL" id="RJKM01000001">
    <property type="protein sequence ID" value="ROP39097.1"/>
    <property type="molecule type" value="Genomic_DNA"/>
</dbReference>
<dbReference type="OrthoDB" id="3789542at2"/>